<reference evidence="2 3" key="1">
    <citation type="submission" date="2015-08" db="EMBL/GenBank/DDBJ databases">
        <title>Genome sequencing of Penicillium nordicum.</title>
        <authorList>
            <person name="Nguyen H.D."/>
            <person name="Seifert K.A."/>
        </authorList>
    </citation>
    <scope>NUCLEOTIDE SEQUENCE [LARGE SCALE GENOMIC DNA]</scope>
    <source>
        <strain evidence="2 3">DAOMC 185683</strain>
    </source>
</reference>
<dbReference type="CDD" id="cd04301">
    <property type="entry name" value="NAT_SF"/>
    <property type="match status" value="1"/>
</dbReference>
<dbReference type="GO" id="GO:0016747">
    <property type="term" value="F:acyltransferase activity, transferring groups other than amino-acyl groups"/>
    <property type="evidence" value="ECO:0007669"/>
    <property type="project" value="InterPro"/>
</dbReference>
<name>A0A0M8P174_9EURO</name>
<sequence>MTYVIQPCFPEDAPGLAATMMGARLTDPHWRCLWDDPSAKGIIPGATKRLPWNLVTGTETKRHQKVIDVDTGQVVGYSRWSLPKTLAKKGDVWLEAQVAEGTPTDRAAYEKQYQENTRNGQAIGLKVGEMMDYRSAPLEEADARITANGSFLTLDYLTTDPSFWHQGIGSMLVQSGLQIADQQGVKTYVMSEPAALKLYLNLGFQLVDTVSVNYSCYGGMEPMVEYFLVREPSQVESISVDGQYLL</sequence>
<feature type="domain" description="N-acetyltransferase" evidence="1">
    <location>
        <begin position="96"/>
        <end position="231"/>
    </location>
</feature>
<proteinExistence type="predicted"/>
<dbReference type="InterPro" id="IPR052523">
    <property type="entry name" value="Trichothecene_AcTrans"/>
</dbReference>
<dbReference type="Gene3D" id="3.40.630.30">
    <property type="match status" value="1"/>
</dbReference>
<evidence type="ECO:0000259" key="1">
    <source>
        <dbReference type="PROSITE" id="PS51186"/>
    </source>
</evidence>
<dbReference type="Pfam" id="PF00583">
    <property type="entry name" value="Acetyltransf_1"/>
    <property type="match status" value="1"/>
</dbReference>
<dbReference type="SUPFAM" id="SSF55729">
    <property type="entry name" value="Acyl-CoA N-acyltransferases (Nat)"/>
    <property type="match status" value="1"/>
</dbReference>
<evidence type="ECO:0000313" key="2">
    <source>
        <dbReference type="EMBL" id="KOS43396.1"/>
    </source>
</evidence>
<keyword evidence="3" id="KW-1185">Reference proteome</keyword>
<gene>
    <name evidence="2" type="ORF">ACN38_g5717</name>
</gene>
<evidence type="ECO:0000313" key="3">
    <source>
        <dbReference type="Proteomes" id="UP000037696"/>
    </source>
</evidence>
<dbReference type="PROSITE" id="PS51186">
    <property type="entry name" value="GNAT"/>
    <property type="match status" value="1"/>
</dbReference>
<dbReference type="PANTHER" id="PTHR42791:SF2">
    <property type="entry name" value="N-ACETYLTRANSFERASE DOMAIN-CONTAINING PROTEIN"/>
    <property type="match status" value="1"/>
</dbReference>
<dbReference type="STRING" id="229535.A0A0M8P174"/>
<dbReference type="Proteomes" id="UP000037696">
    <property type="component" value="Unassembled WGS sequence"/>
</dbReference>
<accession>A0A0M8P174</accession>
<dbReference type="PANTHER" id="PTHR42791">
    <property type="entry name" value="GNAT FAMILY ACETYLTRANSFERASE"/>
    <property type="match status" value="1"/>
</dbReference>
<dbReference type="InterPro" id="IPR000182">
    <property type="entry name" value="GNAT_dom"/>
</dbReference>
<protein>
    <recommendedName>
        <fullName evidence="1">N-acetyltransferase domain-containing protein</fullName>
    </recommendedName>
</protein>
<dbReference type="InterPro" id="IPR016181">
    <property type="entry name" value="Acyl_CoA_acyltransferase"/>
</dbReference>
<dbReference type="AlphaFoldDB" id="A0A0M8P174"/>
<dbReference type="EMBL" id="LHQQ01000082">
    <property type="protein sequence ID" value="KOS43396.1"/>
    <property type="molecule type" value="Genomic_DNA"/>
</dbReference>
<comment type="caution">
    <text evidence="2">The sequence shown here is derived from an EMBL/GenBank/DDBJ whole genome shotgun (WGS) entry which is preliminary data.</text>
</comment>
<organism evidence="2 3">
    <name type="scientific">Penicillium nordicum</name>
    <dbReference type="NCBI Taxonomy" id="229535"/>
    <lineage>
        <taxon>Eukaryota</taxon>
        <taxon>Fungi</taxon>
        <taxon>Dikarya</taxon>
        <taxon>Ascomycota</taxon>
        <taxon>Pezizomycotina</taxon>
        <taxon>Eurotiomycetes</taxon>
        <taxon>Eurotiomycetidae</taxon>
        <taxon>Eurotiales</taxon>
        <taxon>Aspergillaceae</taxon>
        <taxon>Penicillium</taxon>
    </lineage>
</organism>
<dbReference type="OrthoDB" id="61113at2759"/>